<accession>A0A1I5VG69</accession>
<sequence>MSFNRRIKVLELIRTASGGMRQHYISLAKGLKGAGFDVLAACGFDKTTMEELRDEGIEVYPFHLPGEVQPHLDAMKAVKIAHIIMKQGVDVLHCHGFKAGVVGRVGAILAGCPKVYTVHNFVLPLSHRLKRAMLSKTEKVLAKRTEGIIAVSHALKLELERECGIPGDKVSVIYNGISLPHAGKGEDVRWRLGIGFDAIVIGSVARLIPSKGIQYLLDAIPLVKSYCGDIRFMIVGDGPYEGALKMRAKDLGVEGDVIFTGYVTTVWDYLDAMDVFVLPTLSEGLGVSILEAMAMGKPVVASNVGGIPEIIEHGQNGYLVPPGDAATLASAIIYLIRNAHVRSTFGQKGRERVMTHFSAERMVQATAQLLERCAHVKTHG</sequence>
<dbReference type="Pfam" id="PF13439">
    <property type="entry name" value="Glyco_transf_4"/>
    <property type="match status" value="1"/>
</dbReference>
<dbReference type="Gene3D" id="3.40.50.2000">
    <property type="entry name" value="Glycogen Phosphorylase B"/>
    <property type="match status" value="2"/>
</dbReference>
<evidence type="ECO:0000313" key="3">
    <source>
        <dbReference type="Proteomes" id="UP000198577"/>
    </source>
</evidence>
<evidence type="ECO:0000313" key="2">
    <source>
        <dbReference type="EMBL" id="SFQ06463.1"/>
    </source>
</evidence>
<evidence type="ECO:0000259" key="1">
    <source>
        <dbReference type="Pfam" id="PF13439"/>
    </source>
</evidence>
<dbReference type="PANTHER" id="PTHR12526:SF630">
    <property type="entry name" value="GLYCOSYLTRANSFERASE"/>
    <property type="match status" value="1"/>
</dbReference>
<keyword evidence="3" id="KW-1185">Reference proteome</keyword>
<dbReference type="PANTHER" id="PTHR12526">
    <property type="entry name" value="GLYCOSYLTRANSFERASE"/>
    <property type="match status" value="1"/>
</dbReference>
<dbReference type="RefSeq" id="WP_092282267.1">
    <property type="nucleotide sequence ID" value="NZ_FOXR01000011.1"/>
</dbReference>
<organism evidence="2 3">
    <name type="scientific">Caldicoprobacter faecalis</name>
    <dbReference type="NCBI Taxonomy" id="937334"/>
    <lineage>
        <taxon>Bacteria</taxon>
        <taxon>Bacillati</taxon>
        <taxon>Bacillota</taxon>
        <taxon>Clostridia</taxon>
        <taxon>Caldicoprobacterales</taxon>
        <taxon>Caldicoprobacteraceae</taxon>
        <taxon>Caldicoprobacter</taxon>
    </lineage>
</organism>
<dbReference type="Pfam" id="PF13692">
    <property type="entry name" value="Glyco_trans_1_4"/>
    <property type="match status" value="1"/>
</dbReference>
<dbReference type="GO" id="GO:0016740">
    <property type="term" value="F:transferase activity"/>
    <property type="evidence" value="ECO:0007669"/>
    <property type="project" value="UniProtKB-KW"/>
</dbReference>
<dbReference type="EMBL" id="FOXR01000011">
    <property type="protein sequence ID" value="SFQ06463.1"/>
    <property type="molecule type" value="Genomic_DNA"/>
</dbReference>
<protein>
    <submittedName>
        <fullName evidence="2">Glycosyltransferase involved in cell wall bisynthesis</fullName>
    </submittedName>
</protein>
<dbReference type="OrthoDB" id="9806653at2"/>
<dbReference type="InterPro" id="IPR028098">
    <property type="entry name" value="Glyco_trans_4-like_N"/>
</dbReference>
<reference evidence="2 3" key="1">
    <citation type="submission" date="2016-10" db="EMBL/GenBank/DDBJ databases">
        <authorList>
            <person name="de Groot N.N."/>
        </authorList>
    </citation>
    <scope>NUCLEOTIDE SEQUENCE [LARGE SCALE GENOMIC DNA]</scope>
    <source>
        <strain evidence="2 3">DSM 20678</strain>
    </source>
</reference>
<dbReference type="CDD" id="cd03801">
    <property type="entry name" value="GT4_PimA-like"/>
    <property type="match status" value="1"/>
</dbReference>
<name>A0A1I5VG69_9FIRM</name>
<feature type="domain" description="Glycosyltransferase subfamily 4-like N-terminal" evidence="1">
    <location>
        <begin position="18"/>
        <end position="178"/>
    </location>
</feature>
<dbReference type="SUPFAM" id="SSF53756">
    <property type="entry name" value="UDP-Glycosyltransferase/glycogen phosphorylase"/>
    <property type="match status" value="1"/>
</dbReference>
<keyword evidence="2" id="KW-0808">Transferase</keyword>
<dbReference type="Proteomes" id="UP000198577">
    <property type="component" value="Unassembled WGS sequence"/>
</dbReference>
<proteinExistence type="predicted"/>
<gene>
    <name evidence="2" type="ORF">SAMN05444406_1119</name>
</gene>
<dbReference type="STRING" id="937334.SAMN05444406_1119"/>
<dbReference type="AlphaFoldDB" id="A0A1I5VG69"/>